<evidence type="ECO:0000313" key="2">
    <source>
        <dbReference type="EMBL" id="AQT70025.1"/>
    </source>
</evidence>
<evidence type="ECO:0000313" key="3">
    <source>
        <dbReference type="Proteomes" id="UP000189674"/>
    </source>
</evidence>
<reference evidence="3" key="1">
    <citation type="submission" date="2017-02" db="EMBL/GenBank/DDBJ databases">
        <title>Comparative genomics and description of representatives of a novel lineage of planctomycetes thriving in anoxic sediments.</title>
        <authorList>
            <person name="Spring S."/>
            <person name="Bunk B."/>
            <person name="Sproer C."/>
        </authorList>
    </citation>
    <scope>NUCLEOTIDE SEQUENCE [LARGE SCALE GENOMIC DNA]</scope>
    <source>
        <strain evidence="3">ST-NAGAB-D1</strain>
    </source>
</reference>
<evidence type="ECO:0000256" key="1">
    <source>
        <dbReference type="SAM" id="SignalP"/>
    </source>
</evidence>
<dbReference type="PROSITE" id="PS51257">
    <property type="entry name" value="PROKAR_LIPOPROTEIN"/>
    <property type="match status" value="1"/>
</dbReference>
<feature type="chain" id="PRO_5012979336" evidence="1">
    <location>
        <begin position="18"/>
        <end position="134"/>
    </location>
</feature>
<keyword evidence="3" id="KW-1185">Reference proteome</keyword>
<accession>A0A1U9NQD0</accession>
<dbReference type="PANTHER" id="PTHR34389">
    <property type="entry name" value="L-RHAMNOSE MUTAROTASE"/>
    <property type="match status" value="1"/>
</dbReference>
<dbReference type="GO" id="GO:0016857">
    <property type="term" value="F:racemase and epimerase activity, acting on carbohydrates and derivatives"/>
    <property type="evidence" value="ECO:0007669"/>
    <property type="project" value="InterPro"/>
</dbReference>
<name>A0A1U9NQD0_9BACT</name>
<gene>
    <name evidence="2" type="ORF">STSP2_03227</name>
</gene>
<dbReference type="InterPro" id="IPR008000">
    <property type="entry name" value="Rham/fucose_mutarotase"/>
</dbReference>
<dbReference type="OrthoDB" id="9799608at2"/>
<proteinExistence type="predicted"/>
<dbReference type="Proteomes" id="UP000189674">
    <property type="component" value="Chromosome"/>
</dbReference>
<sequence length="134" mass="15755" precursor="true">MRNYILCLTVFSLAVFAGCAQKVQRYGSVIGVKEDKLDKYKELHANPWPEVNSKLKDVNIQNYSIYLTQFPDGKYYLFSYFEYTGDDFEADMAKMAADPTTQKWWEETDPCQLPLANRPEGTWWKNMQEVYHLD</sequence>
<dbReference type="Gene3D" id="3.30.70.100">
    <property type="match status" value="1"/>
</dbReference>
<dbReference type="EMBL" id="CP019791">
    <property type="protein sequence ID" value="AQT70025.1"/>
    <property type="molecule type" value="Genomic_DNA"/>
</dbReference>
<dbReference type="InterPro" id="IPR011008">
    <property type="entry name" value="Dimeric_a/b-barrel"/>
</dbReference>
<dbReference type="STRING" id="1936003.STSP2_03227"/>
<protein>
    <submittedName>
        <fullName evidence="2">L-rhamnose 1-epimerase</fullName>
    </submittedName>
</protein>
<dbReference type="PANTHER" id="PTHR34389:SF2">
    <property type="entry name" value="L-RHAMNOSE MUTAROTASE"/>
    <property type="match status" value="1"/>
</dbReference>
<dbReference type="SUPFAM" id="SSF54909">
    <property type="entry name" value="Dimeric alpha+beta barrel"/>
    <property type="match status" value="1"/>
</dbReference>
<dbReference type="AlphaFoldDB" id="A0A1U9NQD0"/>
<dbReference type="RefSeq" id="WP_146663656.1">
    <property type="nucleotide sequence ID" value="NZ_CP019791.1"/>
</dbReference>
<organism evidence="2 3">
    <name type="scientific">Anaerohalosphaera lusitana</name>
    <dbReference type="NCBI Taxonomy" id="1936003"/>
    <lineage>
        <taxon>Bacteria</taxon>
        <taxon>Pseudomonadati</taxon>
        <taxon>Planctomycetota</taxon>
        <taxon>Phycisphaerae</taxon>
        <taxon>Sedimentisphaerales</taxon>
        <taxon>Anaerohalosphaeraceae</taxon>
        <taxon>Anaerohalosphaera</taxon>
    </lineage>
</organism>
<feature type="signal peptide" evidence="1">
    <location>
        <begin position="1"/>
        <end position="17"/>
    </location>
</feature>
<dbReference type="KEGG" id="alus:STSP2_03227"/>
<keyword evidence="1" id="KW-0732">Signal</keyword>
<dbReference type="Pfam" id="PF05336">
    <property type="entry name" value="rhaM"/>
    <property type="match status" value="1"/>
</dbReference>